<dbReference type="Gene3D" id="1.20.1250.20">
    <property type="entry name" value="MFS general substrate transporter like domains"/>
    <property type="match status" value="1"/>
</dbReference>
<evidence type="ECO:0000256" key="1">
    <source>
        <dbReference type="ARBA" id="ARBA00004141"/>
    </source>
</evidence>
<dbReference type="EMBL" id="JARVKM010000022">
    <property type="protein sequence ID" value="KAK9777261.1"/>
    <property type="molecule type" value="Genomic_DNA"/>
</dbReference>
<feature type="transmembrane region" description="Helical" evidence="6">
    <location>
        <begin position="419"/>
        <end position="438"/>
    </location>
</feature>
<proteinExistence type="predicted"/>
<keyword evidence="3 6" id="KW-1133">Transmembrane helix</keyword>
<reference evidence="7 8" key="1">
    <citation type="submission" date="2024-02" db="EMBL/GenBank/DDBJ databases">
        <title>First draft genome assembly of two strains of Seiridium cardinale.</title>
        <authorList>
            <person name="Emiliani G."/>
            <person name="Scali E."/>
        </authorList>
    </citation>
    <scope>NUCLEOTIDE SEQUENCE [LARGE SCALE GENOMIC DNA]</scope>
    <source>
        <strain evidence="7 8">BM-138-000479</strain>
    </source>
</reference>
<keyword evidence="8" id="KW-1185">Reference proteome</keyword>
<dbReference type="PANTHER" id="PTHR23507">
    <property type="entry name" value="ZGC:174356"/>
    <property type="match status" value="1"/>
</dbReference>
<feature type="region of interest" description="Disordered" evidence="5">
    <location>
        <begin position="1"/>
        <end position="33"/>
    </location>
</feature>
<feature type="transmembrane region" description="Helical" evidence="6">
    <location>
        <begin position="236"/>
        <end position="258"/>
    </location>
</feature>
<feature type="transmembrane region" description="Helical" evidence="6">
    <location>
        <begin position="171"/>
        <end position="192"/>
    </location>
</feature>
<dbReference type="InterPro" id="IPR036259">
    <property type="entry name" value="MFS_trans_sf"/>
</dbReference>
<organism evidence="7 8">
    <name type="scientific">Seiridium cardinale</name>
    <dbReference type="NCBI Taxonomy" id="138064"/>
    <lineage>
        <taxon>Eukaryota</taxon>
        <taxon>Fungi</taxon>
        <taxon>Dikarya</taxon>
        <taxon>Ascomycota</taxon>
        <taxon>Pezizomycotina</taxon>
        <taxon>Sordariomycetes</taxon>
        <taxon>Xylariomycetidae</taxon>
        <taxon>Amphisphaeriales</taxon>
        <taxon>Sporocadaceae</taxon>
        <taxon>Seiridium</taxon>
    </lineage>
</organism>
<feature type="region of interest" description="Disordered" evidence="5">
    <location>
        <begin position="294"/>
        <end position="317"/>
    </location>
</feature>
<keyword evidence="4 6" id="KW-0472">Membrane</keyword>
<comment type="subcellular location">
    <subcellularLocation>
        <location evidence="1">Membrane</location>
        <topology evidence="1">Multi-pass membrane protein</topology>
    </subcellularLocation>
</comment>
<feature type="transmembrane region" description="Helical" evidence="6">
    <location>
        <begin position="341"/>
        <end position="368"/>
    </location>
</feature>
<gene>
    <name evidence="7" type="ORF">SCAR479_05990</name>
</gene>
<feature type="transmembrane region" description="Helical" evidence="6">
    <location>
        <begin position="509"/>
        <end position="534"/>
    </location>
</feature>
<dbReference type="InterPro" id="IPR011701">
    <property type="entry name" value="MFS"/>
</dbReference>
<name>A0ABR2XTY5_9PEZI</name>
<feature type="transmembrane region" description="Helical" evidence="6">
    <location>
        <begin position="444"/>
        <end position="465"/>
    </location>
</feature>
<comment type="caution">
    <text evidence="7">The sequence shown here is derived from an EMBL/GenBank/DDBJ whole genome shotgun (WGS) entry which is preliminary data.</text>
</comment>
<evidence type="ECO:0000256" key="6">
    <source>
        <dbReference type="SAM" id="Phobius"/>
    </source>
</evidence>
<protein>
    <submittedName>
        <fullName evidence="7">Major facilitator superfamily (MFS) profile domain-containing protein</fullName>
    </submittedName>
</protein>
<evidence type="ECO:0000256" key="3">
    <source>
        <dbReference type="ARBA" id="ARBA00022989"/>
    </source>
</evidence>
<evidence type="ECO:0000313" key="8">
    <source>
        <dbReference type="Proteomes" id="UP001465668"/>
    </source>
</evidence>
<feature type="transmembrane region" description="Helical" evidence="6">
    <location>
        <begin position="388"/>
        <end position="407"/>
    </location>
</feature>
<evidence type="ECO:0000256" key="5">
    <source>
        <dbReference type="SAM" id="MobiDB-lite"/>
    </source>
</evidence>
<evidence type="ECO:0000313" key="7">
    <source>
        <dbReference type="EMBL" id="KAK9777261.1"/>
    </source>
</evidence>
<evidence type="ECO:0000256" key="4">
    <source>
        <dbReference type="ARBA" id="ARBA00023136"/>
    </source>
</evidence>
<feature type="transmembrane region" description="Helical" evidence="6">
    <location>
        <begin position="264"/>
        <end position="285"/>
    </location>
</feature>
<dbReference type="PANTHER" id="PTHR23507:SF1">
    <property type="entry name" value="FI18259P1-RELATED"/>
    <property type="match status" value="1"/>
</dbReference>
<dbReference type="Proteomes" id="UP001465668">
    <property type="component" value="Unassembled WGS sequence"/>
</dbReference>
<feature type="transmembrane region" description="Helical" evidence="6">
    <location>
        <begin position="477"/>
        <end position="497"/>
    </location>
</feature>
<feature type="transmembrane region" description="Helical" evidence="6">
    <location>
        <begin position="204"/>
        <end position="224"/>
    </location>
</feature>
<dbReference type="Pfam" id="PF07690">
    <property type="entry name" value="MFS_1"/>
    <property type="match status" value="1"/>
</dbReference>
<sequence>MANTRPKGQTRLDQTEPEVTLPPTLPSTLPSAQSAAPKHSSVWRILLPATAVVFILGAGNQLSLAPATAILEKIICDKYYGTSSATTAFLGSVAPTAQLMILDDADRCKAEPIQSEISFILGWRDVFENLPGLFWSQICIVYKIDSDWTALAILLAMPYGVLSDKIGRRKVMILATIGVVLNDTWIRLVYWFPNLPIRLVWLSGIWQMIGAGAPTLTSIVYAQVADVCPVEQRPVAFSFIQAALLVPQIVFLPIGSAFMSINPWIPMIATTVLGVTAILIACLILPETSPAVAESSGQDGEREPLLNRENGNAPAKSDVRSRVFEAAKSVKAIYHRASSNLAVTCVLISLFVFNFGLQADGVLLLLYASKRLHWTLDAASLLLSLRTIVTLTLLSVVLPALSRFILAWLKIPEKAKNKLLTQVCGLFLAIGAAIIFLANSWVAMIVGQLVFSAGSVFLVPARSLLAGLAEQKHTGALFTLSAVMLHGGFLAAAPTMAATFKWGMKLGEFWMGMPFLISFGCFLTGTVLLSLIAVRDEEPVDDDDASVTVIGEESI</sequence>
<evidence type="ECO:0000256" key="2">
    <source>
        <dbReference type="ARBA" id="ARBA00022692"/>
    </source>
</evidence>
<dbReference type="SUPFAM" id="SSF103473">
    <property type="entry name" value="MFS general substrate transporter"/>
    <property type="match status" value="1"/>
</dbReference>
<keyword evidence="2 6" id="KW-0812">Transmembrane</keyword>
<accession>A0ABR2XTY5</accession>